<reference evidence="6" key="1">
    <citation type="submission" date="2017-08" db="EMBL/GenBank/DDBJ databases">
        <authorList>
            <person name="Varghese N."/>
            <person name="Submissions S."/>
        </authorList>
    </citation>
    <scope>NUCLEOTIDE SEQUENCE [LARGE SCALE GENOMIC DNA]</scope>
    <source>
        <strain evidence="6">JA234</strain>
    </source>
</reference>
<dbReference type="PANTHER" id="PTHR30629:SF2">
    <property type="entry name" value="PROPHAGE INTEGRASE INTS-RELATED"/>
    <property type="match status" value="1"/>
</dbReference>
<name>A0A285CQ15_9RHOB</name>
<evidence type="ECO:0000256" key="3">
    <source>
        <dbReference type="ARBA" id="ARBA00023172"/>
    </source>
</evidence>
<keyword evidence="3" id="KW-0233">DNA recombination</keyword>
<dbReference type="SUPFAM" id="SSF56349">
    <property type="entry name" value="DNA breaking-rejoining enzymes"/>
    <property type="match status" value="1"/>
</dbReference>
<dbReference type="EMBL" id="OAOQ01000003">
    <property type="protein sequence ID" value="SNX69063.1"/>
    <property type="molecule type" value="Genomic_DNA"/>
</dbReference>
<dbReference type="InterPro" id="IPR002104">
    <property type="entry name" value="Integrase_catalytic"/>
</dbReference>
<gene>
    <name evidence="5" type="ORF">SAMN05878503_10348</name>
</gene>
<dbReference type="Proteomes" id="UP000219467">
    <property type="component" value="Unassembled WGS sequence"/>
</dbReference>
<dbReference type="AlphaFoldDB" id="A0A285CQ15"/>
<dbReference type="OrthoDB" id="7222937at2"/>
<dbReference type="InterPro" id="IPR050808">
    <property type="entry name" value="Phage_Integrase"/>
</dbReference>
<evidence type="ECO:0000313" key="6">
    <source>
        <dbReference type="Proteomes" id="UP000219467"/>
    </source>
</evidence>
<evidence type="ECO:0000259" key="4">
    <source>
        <dbReference type="PROSITE" id="PS51898"/>
    </source>
</evidence>
<comment type="similarity">
    <text evidence="1">Belongs to the 'phage' integrase family.</text>
</comment>
<dbReference type="PANTHER" id="PTHR30629">
    <property type="entry name" value="PROPHAGE INTEGRASE"/>
    <property type="match status" value="1"/>
</dbReference>
<dbReference type="InterPro" id="IPR011010">
    <property type="entry name" value="DNA_brk_join_enz"/>
</dbReference>
<accession>A0A285CQ15</accession>
<dbReference type="GO" id="GO:0003677">
    <property type="term" value="F:DNA binding"/>
    <property type="evidence" value="ECO:0007669"/>
    <property type="project" value="InterPro"/>
</dbReference>
<feature type="domain" description="Tyr recombinase" evidence="4">
    <location>
        <begin position="263"/>
        <end position="440"/>
    </location>
</feature>
<dbReference type="Gene3D" id="1.10.443.10">
    <property type="entry name" value="Intergrase catalytic core"/>
    <property type="match status" value="1"/>
</dbReference>
<proteinExistence type="inferred from homology"/>
<organism evidence="5 6">
    <name type="scientific">Cereibacter ovatus</name>
    <dbReference type="NCBI Taxonomy" id="439529"/>
    <lineage>
        <taxon>Bacteria</taxon>
        <taxon>Pseudomonadati</taxon>
        <taxon>Pseudomonadota</taxon>
        <taxon>Alphaproteobacteria</taxon>
        <taxon>Rhodobacterales</taxon>
        <taxon>Paracoccaceae</taxon>
        <taxon>Cereibacter</taxon>
    </lineage>
</organism>
<dbReference type="PROSITE" id="PS51898">
    <property type="entry name" value="TYR_RECOMBINASE"/>
    <property type="match status" value="1"/>
</dbReference>
<dbReference type="InterPro" id="IPR013762">
    <property type="entry name" value="Integrase-like_cat_sf"/>
</dbReference>
<dbReference type="Pfam" id="PF00589">
    <property type="entry name" value="Phage_integrase"/>
    <property type="match status" value="1"/>
</dbReference>
<evidence type="ECO:0000313" key="5">
    <source>
        <dbReference type="EMBL" id="SNX69063.1"/>
    </source>
</evidence>
<dbReference type="GO" id="GO:0006310">
    <property type="term" value="P:DNA recombination"/>
    <property type="evidence" value="ECO:0007669"/>
    <property type="project" value="UniProtKB-KW"/>
</dbReference>
<sequence>MGMNLTLKHVKQVGPGRYEFRRRVPEAVREAIGKGEFKRVFEASSPAAVAREHARVSAEFDRLVASAGAALRDTSPRTPRETAQVNRKRAEELLAGVRGPEDEEAKRDLLADLLAEEGADPALYRAVRMPEEPLPQHTLEDARKLYLAEHIRADGKEHRKEELSLDRVFDRLRAALGAEVVRTTGLGALRREDAKKVRDYLMRLPKRGGGTISPATVHRDWKLIVAVVNFGLREFDLMGKAANPFASMPIPGATSGVTVSAAERRDAMPDEVAAKVLERLPPVLALIWRILAGTGCRPAEVTGLRVEDVKLDHSIPHVCIFPNEVRSLKTRSSHRRVPLIGDALEAAREAVEAAGGSAYLFATYATPQGPLAVSSTLMRTVREERQNPRQTVHSLRHRMKDRLRDAGVDKAAQDLVLGHAADSVGEAYGGAEGRLRVAHRALSAALRGDAEGQREG</sequence>
<evidence type="ECO:0000256" key="2">
    <source>
        <dbReference type="ARBA" id="ARBA00022908"/>
    </source>
</evidence>
<evidence type="ECO:0000256" key="1">
    <source>
        <dbReference type="ARBA" id="ARBA00008857"/>
    </source>
</evidence>
<keyword evidence="6" id="KW-1185">Reference proteome</keyword>
<dbReference type="GO" id="GO:0015074">
    <property type="term" value="P:DNA integration"/>
    <property type="evidence" value="ECO:0007669"/>
    <property type="project" value="UniProtKB-KW"/>
</dbReference>
<dbReference type="RefSeq" id="WP_097029528.1">
    <property type="nucleotide sequence ID" value="NZ_OAOQ01000003.1"/>
</dbReference>
<protein>
    <submittedName>
        <fullName evidence="5">Site-specific recombinase XerD</fullName>
    </submittedName>
</protein>
<keyword evidence="2" id="KW-0229">DNA integration</keyword>